<reference evidence="5" key="1">
    <citation type="journal article" date="2019" name="Int. J. Syst. Evol. Microbiol.">
        <title>The Global Catalogue of Microorganisms (GCM) 10K type strain sequencing project: providing services to taxonomists for standard genome sequencing and annotation.</title>
        <authorList>
            <consortium name="The Broad Institute Genomics Platform"/>
            <consortium name="The Broad Institute Genome Sequencing Center for Infectious Disease"/>
            <person name="Wu L."/>
            <person name="Ma J."/>
        </authorList>
    </citation>
    <scope>NUCLEOTIDE SEQUENCE [LARGE SCALE GENOMIC DNA]</scope>
    <source>
        <strain evidence="5">JCM 32105</strain>
    </source>
</reference>
<dbReference type="SUPFAM" id="SSF48452">
    <property type="entry name" value="TPR-like"/>
    <property type="match status" value="1"/>
</dbReference>
<comment type="caution">
    <text evidence="4">The sequence shown here is derived from an EMBL/GenBank/DDBJ whole genome shotgun (WGS) entry which is preliminary data.</text>
</comment>
<evidence type="ECO:0000256" key="2">
    <source>
        <dbReference type="SAM" id="SignalP"/>
    </source>
</evidence>
<dbReference type="SMART" id="SM00028">
    <property type="entry name" value="TPR"/>
    <property type="match status" value="2"/>
</dbReference>
<dbReference type="Gene3D" id="3.30.1330.60">
    <property type="entry name" value="OmpA-like domain"/>
    <property type="match status" value="1"/>
</dbReference>
<evidence type="ECO:0000313" key="4">
    <source>
        <dbReference type="EMBL" id="GAA4467339.1"/>
    </source>
</evidence>
<dbReference type="SUPFAM" id="SSF103088">
    <property type="entry name" value="OmpA-like"/>
    <property type="match status" value="1"/>
</dbReference>
<dbReference type="Gene3D" id="2.120.10.30">
    <property type="entry name" value="TolB, C-terminal domain"/>
    <property type="match status" value="1"/>
</dbReference>
<dbReference type="InterPro" id="IPR036737">
    <property type="entry name" value="OmpA-like_sf"/>
</dbReference>
<dbReference type="InterPro" id="IPR011042">
    <property type="entry name" value="6-blade_b-propeller_TolB-like"/>
</dbReference>
<evidence type="ECO:0000256" key="1">
    <source>
        <dbReference type="PROSITE-ProRule" id="PRU00473"/>
    </source>
</evidence>
<dbReference type="PROSITE" id="PS51123">
    <property type="entry name" value="OMPA_2"/>
    <property type="match status" value="1"/>
</dbReference>
<organism evidence="4 5">
    <name type="scientific">Nemorincola caseinilytica</name>
    <dbReference type="NCBI Taxonomy" id="2054315"/>
    <lineage>
        <taxon>Bacteria</taxon>
        <taxon>Pseudomonadati</taxon>
        <taxon>Bacteroidota</taxon>
        <taxon>Chitinophagia</taxon>
        <taxon>Chitinophagales</taxon>
        <taxon>Chitinophagaceae</taxon>
        <taxon>Nemorincola</taxon>
    </lineage>
</organism>
<accession>A0ABP8NLH1</accession>
<dbReference type="InterPro" id="IPR050330">
    <property type="entry name" value="Bact_OuterMem_StrucFunc"/>
</dbReference>
<evidence type="ECO:0000313" key="5">
    <source>
        <dbReference type="Proteomes" id="UP001500067"/>
    </source>
</evidence>
<gene>
    <name evidence="4" type="ORF">GCM10023093_23070</name>
</gene>
<feature type="domain" description="OmpA-like" evidence="3">
    <location>
        <begin position="524"/>
        <end position="635"/>
    </location>
</feature>
<dbReference type="CDD" id="cd07185">
    <property type="entry name" value="OmpA_C-like"/>
    <property type="match status" value="1"/>
</dbReference>
<dbReference type="InterPro" id="IPR019734">
    <property type="entry name" value="TPR_rpt"/>
</dbReference>
<evidence type="ECO:0000259" key="3">
    <source>
        <dbReference type="PROSITE" id="PS51123"/>
    </source>
</evidence>
<dbReference type="InterPro" id="IPR011659">
    <property type="entry name" value="WD40"/>
</dbReference>
<protein>
    <recommendedName>
        <fullName evidence="3">OmpA-like domain-containing protein</fullName>
    </recommendedName>
</protein>
<dbReference type="InterPro" id="IPR006665">
    <property type="entry name" value="OmpA-like"/>
</dbReference>
<feature type="chain" id="PRO_5045825377" description="OmpA-like domain-containing protein" evidence="2">
    <location>
        <begin position="21"/>
        <end position="635"/>
    </location>
</feature>
<name>A0ABP8NLH1_9BACT</name>
<dbReference type="Proteomes" id="UP001500067">
    <property type="component" value="Unassembled WGS sequence"/>
</dbReference>
<dbReference type="PANTHER" id="PTHR30329">
    <property type="entry name" value="STATOR ELEMENT OF FLAGELLAR MOTOR COMPLEX"/>
    <property type="match status" value="1"/>
</dbReference>
<dbReference type="Pfam" id="PF00691">
    <property type="entry name" value="OmpA"/>
    <property type="match status" value="1"/>
</dbReference>
<dbReference type="PANTHER" id="PTHR30329:SF21">
    <property type="entry name" value="LIPOPROTEIN YIAD-RELATED"/>
    <property type="match status" value="1"/>
</dbReference>
<dbReference type="Gene3D" id="1.25.40.10">
    <property type="entry name" value="Tetratricopeptide repeat domain"/>
    <property type="match status" value="1"/>
</dbReference>
<feature type="signal peptide" evidence="2">
    <location>
        <begin position="1"/>
        <end position="20"/>
    </location>
</feature>
<sequence>MRLSRLFILVLLCLCHAATAQSEKKAVLYFGKALDLHAKKKYPEACAVLEQSLENDPVNADAYSLLGQWYFEAHDFERAVGTFRKASGKCRDGRSRFAKPLAKSLIYSGRPDEAMPLIDNFATIRDSTDWNQLRTQAIFVRSAMLRSWGVWPQNLGIRINTDAPELFPSMAVDTQSLFFTRRMNNMDEDLYFTMADSCGGWFRAYNAGSPPNSTSQESSQFISADGHYLFFTRCENRSENGWAEGGCDMFMAYRVAFDSPWTQPQPFGKTINTPDYEGMPSVSPDNRELYFVSDRRGGYGGYDIWISRFENGLWQLPVNAGPGVNTVGNEITPYIATDNSTLFFASDSRPGFGGADIFVSRRKGTGKWGPAENLGHPINTAHDEKSQFVSLNGRTLFFASDRNGPSGNYDIYHTQLPAIMGPTPMSYLQGIVVDSITRDRLNSAAILVCNAATGDTLYELRSNRGDASYVITLEPLKRYALHTARTGYQPVSDTVMLDSAHIAQPLTYNIAMLVIGYNPLKPINDSVVGSVHFDVMVTELNPADKATLKGVMEPWMEEKEITILVNAYTDNTGTPMINEGLSYKRANIIAQEIVALGFDASTVSAKGWGEANAIAPNDTEEGRRQNRRVEIVIRR</sequence>
<dbReference type="SUPFAM" id="SSF82171">
    <property type="entry name" value="DPP6 N-terminal domain-like"/>
    <property type="match status" value="1"/>
</dbReference>
<keyword evidence="5" id="KW-1185">Reference proteome</keyword>
<dbReference type="InterPro" id="IPR011990">
    <property type="entry name" value="TPR-like_helical_dom_sf"/>
</dbReference>
<dbReference type="EMBL" id="BAABFA010000015">
    <property type="protein sequence ID" value="GAA4467339.1"/>
    <property type="molecule type" value="Genomic_DNA"/>
</dbReference>
<keyword evidence="2" id="KW-0732">Signal</keyword>
<dbReference type="RefSeq" id="WP_345083334.1">
    <property type="nucleotide sequence ID" value="NZ_BAABFA010000015.1"/>
</dbReference>
<keyword evidence="1" id="KW-0472">Membrane</keyword>
<dbReference type="Pfam" id="PF07676">
    <property type="entry name" value="PD40"/>
    <property type="match status" value="3"/>
</dbReference>
<proteinExistence type="predicted"/>